<evidence type="ECO:0000259" key="10">
    <source>
        <dbReference type="PROSITE" id="PS50011"/>
    </source>
</evidence>
<evidence type="ECO:0000256" key="4">
    <source>
        <dbReference type="ARBA" id="ARBA00022741"/>
    </source>
</evidence>
<feature type="compositionally biased region" description="Low complexity" evidence="8">
    <location>
        <begin position="486"/>
        <end position="497"/>
    </location>
</feature>
<accession>A0ABP7J2Q4</accession>
<dbReference type="Proteomes" id="UP001501821">
    <property type="component" value="Unassembled WGS sequence"/>
</dbReference>
<keyword evidence="5" id="KW-0418">Kinase</keyword>
<dbReference type="EMBL" id="BAABAH010000018">
    <property type="protein sequence ID" value="GAA3833275.1"/>
    <property type="molecule type" value="Genomic_DNA"/>
</dbReference>
<evidence type="ECO:0000256" key="3">
    <source>
        <dbReference type="ARBA" id="ARBA00022679"/>
    </source>
</evidence>
<keyword evidence="9" id="KW-0812">Transmembrane</keyword>
<dbReference type="CDD" id="cd13973">
    <property type="entry name" value="PK_MviN-like"/>
    <property type="match status" value="1"/>
</dbReference>
<keyword evidence="3" id="KW-0808">Transferase</keyword>
<evidence type="ECO:0000256" key="5">
    <source>
        <dbReference type="ARBA" id="ARBA00022777"/>
    </source>
</evidence>
<evidence type="ECO:0000256" key="1">
    <source>
        <dbReference type="ARBA" id="ARBA00012513"/>
    </source>
</evidence>
<keyword evidence="12" id="KW-1185">Reference proteome</keyword>
<evidence type="ECO:0000256" key="9">
    <source>
        <dbReference type="SAM" id="Phobius"/>
    </source>
</evidence>
<keyword evidence="4" id="KW-0547">Nucleotide-binding</keyword>
<evidence type="ECO:0000256" key="2">
    <source>
        <dbReference type="ARBA" id="ARBA00022527"/>
    </source>
</evidence>
<dbReference type="InterPro" id="IPR000719">
    <property type="entry name" value="Prot_kinase_dom"/>
</dbReference>
<dbReference type="SUPFAM" id="SSF49785">
    <property type="entry name" value="Galactose-binding domain-like"/>
    <property type="match status" value="1"/>
</dbReference>
<dbReference type="SMART" id="SM00220">
    <property type="entry name" value="S_TKc"/>
    <property type="match status" value="1"/>
</dbReference>
<keyword evidence="2" id="KW-0723">Serine/threonine-protein kinase</keyword>
<keyword evidence="9" id="KW-1133">Transmembrane helix</keyword>
<dbReference type="EC" id="2.7.11.1" evidence="1"/>
<dbReference type="Gene3D" id="1.10.510.10">
    <property type="entry name" value="Transferase(Phosphotransferase) domain 1"/>
    <property type="match status" value="1"/>
</dbReference>
<evidence type="ECO:0000256" key="8">
    <source>
        <dbReference type="SAM" id="MobiDB-lite"/>
    </source>
</evidence>
<dbReference type="Gene3D" id="2.60.120.260">
    <property type="entry name" value="Galactose-binding domain-like"/>
    <property type="match status" value="1"/>
</dbReference>
<dbReference type="PANTHER" id="PTHR43289">
    <property type="entry name" value="MITOGEN-ACTIVATED PROTEIN KINASE KINASE KINASE 20-RELATED"/>
    <property type="match status" value="1"/>
</dbReference>
<dbReference type="InterPro" id="IPR008979">
    <property type="entry name" value="Galactose-bd-like_sf"/>
</dbReference>
<keyword evidence="9" id="KW-0472">Membrane</keyword>
<evidence type="ECO:0000256" key="7">
    <source>
        <dbReference type="ARBA" id="ARBA00023170"/>
    </source>
</evidence>
<feature type="domain" description="Protein kinase" evidence="10">
    <location>
        <begin position="15"/>
        <end position="327"/>
    </location>
</feature>
<feature type="compositionally biased region" description="Pro residues" evidence="8">
    <location>
        <begin position="394"/>
        <end position="407"/>
    </location>
</feature>
<dbReference type="InterPro" id="IPR011009">
    <property type="entry name" value="Kinase-like_dom_sf"/>
</dbReference>
<keyword evidence="6" id="KW-0067">ATP-binding</keyword>
<feature type="region of interest" description="Disordered" evidence="8">
    <location>
        <begin position="480"/>
        <end position="499"/>
    </location>
</feature>
<keyword evidence="7" id="KW-0675">Receptor</keyword>
<feature type="region of interest" description="Disordered" evidence="8">
    <location>
        <begin position="362"/>
        <end position="412"/>
    </location>
</feature>
<dbReference type="Gene3D" id="3.30.200.20">
    <property type="entry name" value="Phosphorylase Kinase, domain 1"/>
    <property type="match status" value="1"/>
</dbReference>
<feature type="compositionally biased region" description="Pro residues" evidence="8">
    <location>
        <begin position="366"/>
        <end position="375"/>
    </location>
</feature>
<dbReference type="SUPFAM" id="SSF56112">
    <property type="entry name" value="Protein kinase-like (PK-like)"/>
    <property type="match status" value="1"/>
</dbReference>
<dbReference type="PROSITE" id="PS50011">
    <property type="entry name" value="PROTEIN_KINASE_DOM"/>
    <property type="match status" value="1"/>
</dbReference>
<name>A0ABP7J2Q4_9ACTN</name>
<sequence>MATSTRPGDLLAGRYRLVDLLSESAGGRFWRAHDLVLERPVALHVIAEDDPRSDALIEAAGASAQVLDARILRVLDADHRDGLCYVVNEWGNGISLDILVLQAGPLGPRRAAWLVADVAAAIARAHQAGVAHGRLNPENVLIDRFGSVRLIGLCVDAALHGIRTRDEETDRADLAGLLYCALTATWPGPSDSIVPAAPVAHGEVLAPRRVRAGVPRALDQLWCEVVTSGDRRRHGNGAPDLSSAAAISQALTDFLGDTTGLPEALAASIPPINDVQPVNLPSVADPVPHDYPDPTVQVVAREEPAVLEEPEPEPEPATQPVDRLDELGGEDADDPPIPSVSDLPTEAGMPVFGEDDQVEWLRARSTPPPPPPPFEDPPERPLFSPDNVRRPRPDVPQPPAPPPPASPRPVAATGFWPWDAEAAAGLRNGDGDGTSEIDTVPGRSWLRLAIGIAAALLLLMGVVVAFNLGRGRTPLGFATDEPTPTPSTSAPASPAAPHHLTGLTATAFDPYDSKREEHDEEAANAVDGNPQTTWATYTYYDQFGPGGLKPGVGLVVDLGRSTEIASVDLALAGSPTSVSLYVYDAGPTKAPTGAPVAKGRSTGDRLTLTPAHAVTGRYALVWITSLPPVSGGGFRGEIAEVTVDGR</sequence>
<protein>
    <recommendedName>
        <fullName evidence="1">non-specific serine/threonine protein kinase</fullName>
        <ecNumber evidence="1">2.7.11.1</ecNumber>
    </recommendedName>
</protein>
<dbReference type="PANTHER" id="PTHR43289:SF6">
    <property type="entry name" value="SERINE_THREONINE-PROTEIN KINASE NEKL-3"/>
    <property type="match status" value="1"/>
</dbReference>
<feature type="region of interest" description="Disordered" evidence="8">
    <location>
        <begin position="272"/>
        <end position="350"/>
    </location>
</feature>
<feature type="compositionally biased region" description="Acidic residues" evidence="8">
    <location>
        <begin position="305"/>
        <end position="314"/>
    </location>
</feature>
<organism evidence="11 12">
    <name type="scientific">Nocardioides panacisoli</name>
    <dbReference type="NCBI Taxonomy" id="627624"/>
    <lineage>
        <taxon>Bacteria</taxon>
        <taxon>Bacillati</taxon>
        <taxon>Actinomycetota</taxon>
        <taxon>Actinomycetes</taxon>
        <taxon>Propionibacteriales</taxon>
        <taxon>Nocardioidaceae</taxon>
        <taxon>Nocardioides</taxon>
    </lineage>
</organism>
<reference evidence="12" key="1">
    <citation type="journal article" date="2019" name="Int. J. Syst. Evol. Microbiol.">
        <title>The Global Catalogue of Microorganisms (GCM) 10K type strain sequencing project: providing services to taxonomists for standard genome sequencing and annotation.</title>
        <authorList>
            <consortium name="The Broad Institute Genomics Platform"/>
            <consortium name="The Broad Institute Genome Sequencing Center for Infectious Disease"/>
            <person name="Wu L."/>
            <person name="Ma J."/>
        </authorList>
    </citation>
    <scope>NUCLEOTIDE SEQUENCE [LARGE SCALE GENOMIC DNA]</scope>
    <source>
        <strain evidence="12">JCM 16953</strain>
    </source>
</reference>
<evidence type="ECO:0000313" key="11">
    <source>
        <dbReference type="EMBL" id="GAA3833275.1"/>
    </source>
</evidence>
<proteinExistence type="predicted"/>
<gene>
    <name evidence="11" type="ORF">GCM10022242_37930</name>
</gene>
<evidence type="ECO:0000256" key="6">
    <source>
        <dbReference type="ARBA" id="ARBA00022840"/>
    </source>
</evidence>
<evidence type="ECO:0000313" key="12">
    <source>
        <dbReference type="Proteomes" id="UP001501821"/>
    </source>
</evidence>
<feature type="transmembrane region" description="Helical" evidence="9">
    <location>
        <begin position="445"/>
        <end position="468"/>
    </location>
</feature>
<comment type="caution">
    <text evidence="11">The sequence shown here is derived from an EMBL/GenBank/DDBJ whole genome shotgun (WGS) entry which is preliminary data.</text>
</comment>
<dbReference type="RefSeq" id="WP_344778444.1">
    <property type="nucleotide sequence ID" value="NZ_BAABAH010000018.1"/>
</dbReference>